<name>M1PCI0_9VIRU</name>
<reference evidence="2 3" key="1">
    <citation type="submission" date="2012-10" db="EMBL/GenBank/DDBJ databases">
        <title>Complete genome sequence of Moumouvirus goulette.</title>
        <authorList>
            <person name="Fournous G."/>
            <person name="Bougalmi M."/>
            <person name="Colson P."/>
        </authorList>
    </citation>
    <scope>NUCLEOTIDE SEQUENCE [LARGE SCALE GENOMIC DNA]</scope>
</reference>
<dbReference type="Proteomes" id="UP000241071">
    <property type="component" value="Segment"/>
</dbReference>
<organism evidence="2 3">
    <name type="scientific">Moumouvirus goulette</name>
    <dbReference type="NCBI Taxonomy" id="1247379"/>
    <lineage>
        <taxon>Viruses</taxon>
        <taxon>Varidnaviria</taxon>
        <taxon>Bamfordvirae</taxon>
        <taxon>Nucleocytoviricota</taxon>
        <taxon>Megaviricetes</taxon>
        <taxon>Imitervirales</taxon>
        <taxon>Mimiviridae</taxon>
        <taxon>Megamimivirinae</taxon>
        <taxon>Moumouvirus</taxon>
        <taxon>Moumouvirus goulettemassiliense</taxon>
    </lineage>
</organism>
<keyword evidence="3" id="KW-1185">Reference proteome</keyword>
<feature type="region of interest" description="Disordered" evidence="1">
    <location>
        <begin position="164"/>
        <end position="203"/>
    </location>
</feature>
<evidence type="ECO:0000313" key="3">
    <source>
        <dbReference type="Proteomes" id="UP000241071"/>
    </source>
</evidence>
<protein>
    <submittedName>
        <fullName evidence="2">Uncharacterized protein</fullName>
    </submittedName>
</protein>
<evidence type="ECO:0000256" key="1">
    <source>
        <dbReference type="SAM" id="MobiDB-lite"/>
    </source>
</evidence>
<dbReference type="EMBL" id="KC008572">
    <property type="protein sequence ID" value="AGF85689.1"/>
    <property type="molecule type" value="Genomic_DNA"/>
</dbReference>
<evidence type="ECO:0000313" key="2">
    <source>
        <dbReference type="EMBL" id="AGF85689.1"/>
    </source>
</evidence>
<gene>
    <name evidence="2" type="ORF">glt_00886</name>
</gene>
<feature type="compositionally biased region" description="Acidic residues" evidence="1">
    <location>
        <begin position="182"/>
        <end position="192"/>
    </location>
</feature>
<sequence>MKIYIAWCTDYDNNVNEHILGIYKNKNNAIKKCKKYNNTFKKKKLKLDDNILGEFSSVNEECKYYCTMIDVDKHEKNIYFLKITEDAGAQRYSINHRIYVISNMIEIIDNVGFWFDEEHNRNKNCPKCKKYKKHLKYLKYKKYIKNKNKYISYKKYKKYESMNTDSEYDSDSESDNKSDNESNNESDNGFESDEPKFDESNNKSISNKSIKDVGLKEYKSYKKLFGKRKLTICKRKVIKDIYCTGHACIGYTDCEIFIDAWKMKIE</sequence>
<accession>M1PCI0</accession>
<proteinExistence type="predicted"/>